<protein>
    <submittedName>
        <fullName evidence="3">Transposase</fullName>
    </submittedName>
</protein>
<accession>D6MS47</accession>
<dbReference type="EMBL" id="GQ385961">
    <property type="protein sequence ID" value="ADF88268.1"/>
    <property type="molecule type" value="Genomic_DNA"/>
</dbReference>
<dbReference type="InterPro" id="IPR047654">
    <property type="entry name" value="IS1634_transpos"/>
</dbReference>
<feature type="domain" description="Transposase IS4-like" evidence="1">
    <location>
        <begin position="177"/>
        <end position="467"/>
    </location>
</feature>
<dbReference type="GO" id="GO:0004803">
    <property type="term" value="F:transposase activity"/>
    <property type="evidence" value="ECO:0007669"/>
    <property type="project" value="InterPro"/>
</dbReference>
<feature type="domain" description="DUF4277" evidence="2">
    <location>
        <begin position="20"/>
        <end position="127"/>
    </location>
</feature>
<dbReference type="Pfam" id="PF14104">
    <property type="entry name" value="DUF4277"/>
    <property type="match status" value="1"/>
</dbReference>
<organism evidence="3">
    <name type="scientific">Aphanizomenon sp. 10E6</name>
    <dbReference type="NCBI Taxonomy" id="459664"/>
    <lineage>
        <taxon>Bacteria</taxon>
        <taxon>Bacillati</taxon>
        <taxon>Cyanobacteriota</taxon>
        <taxon>Cyanophyceae</taxon>
        <taxon>Nostocales</taxon>
        <taxon>Aphanizomenonaceae</taxon>
        <taxon>Aphanizomenon</taxon>
    </lineage>
</organism>
<dbReference type="NCBIfam" id="NF033559">
    <property type="entry name" value="transpos_IS1634"/>
    <property type="match status" value="1"/>
</dbReference>
<dbReference type="InterPro" id="IPR025457">
    <property type="entry name" value="DUF4277"/>
</dbReference>
<evidence type="ECO:0000259" key="1">
    <source>
        <dbReference type="Pfam" id="PF01609"/>
    </source>
</evidence>
<name>D6MS47_9CYAN</name>
<dbReference type="GO" id="GO:0003677">
    <property type="term" value="F:DNA binding"/>
    <property type="evidence" value="ECO:0007669"/>
    <property type="project" value="InterPro"/>
</dbReference>
<proteinExistence type="predicted"/>
<evidence type="ECO:0000259" key="2">
    <source>
        <dbReference type="Pfam" id="PF14104"/>
    </source>
</evidence>
<reference evidence="3" key="1">
    <citation type="journal article" date="2010" name="Microbiology (Mosc.)">
        <title>The cylindrospermopsin gene cluster of Aphanizomenon sp. 10E6: organization and recombination.</title>
        <authorList>
            <person name="Stuken A."/>
            <person name="Jakobsen K.S."/>
        </authorList>
    </citation>
    <scope>NUCLEOTIDE SEQUENCE</scope>
    <source>
        <strain evidence="3">10E6</strain>
    </source>
</reference>
<dbReference type="AlphaFoldDB" id="D6MS47"/>
<evidence type="ECO:0000313" key="3">
    <source>
        <dbReference type="EMBL" id="ADF88268.1"/>
    </source>
</evidence>
<dbReference type="GO" id="GO:0006313">
    <property type="term" value="P:DNA transposition"/>
    <property type="evidence" value="ECO:0007669"/>
    <property type="project" value="InterPro"/>
</dbReference>
<dbReference type="InterPro" id="IPR002559">
    <property type="entry name" value="Transposase_11"/>
</dbReference>
<dbReference type="InterPro" id="IPR012337">
    <property type="entry name" value="RNaseH-like_sf"/>
</dbReference>
<dbReference type="Pfam" id="PF01609">
    <property type="entry name" value="DDE_Tnp_1"/>
    <property type="match status" value="1"/>
</dbReference>
<dbReference type="PANTHER" id="PTHR34614:SF2">
    <property type="entry name" value="TRANSPOSASE IS4-LIKE DOMAIN-CONTAINING PROTEIN"/>
    <property type="match status" value="1"/>
</dbReference>
<dbReference type="PANTHER" id="PTHR34614">
    <property type="match status" value="1"/>
</dbReference>
<sequence length="546" mass="63029">MSLNEIKIPKNMNYQKEEFESKNLDHLGIIAGIIDEIGIVEKINEIFLVDIREKVNTGEVVKAIILNGLGFVSRPLYLFPDFFQDKPIEHLIKEGIKASDLNDDKIGRVMDKLYQYGLTKIFLTIALEVVKKFGIETKYSHLDSSSLHLHGEYKNCVNNENKEQGINKENPINITQGYSRDHRPDLKQCILDLIVSSDGDIPLFFRGASGNESDKAVFAHILVEYSKQIDFDSIMVADSALYSENNLKLMVNMNWISRVPLSIKKAKNLAKAPISKELKPSDIKGYSYQEEKVFYGGIEQRWLLVESTERKKADLKKLSKKILEEFLKTNKQLVKLEKEDFCSKSLAELKIKDIIAKLKYHQTSDIEITEKLNKGQTVVYQVRCKLIENQELIKKHENSCGRFILATNILDTTKLTPTEILKIYKEQQSTERGFRFIKDPLFFADSLFVKNPERVETMMMLMALCLLVYNLGQRQLRIALKTQKATVKNQLKKPTESPTLRWIFQCFQGIHILITQEVDKILNLTDEHCRILQFLPNSCQKYYLLC</sequence>
<dbReference type="SUPFAM" id="SSF53098">
    <property type="entry name" value="Ribonuclease H-like"/>
    <property type="match status" value="1"/>
</dbReference>